<sequence length="90" mass="10405">MAHLLDLPLLLSVPKLPDEDFSTVPFCNQMWRDREVKNIRDIVEKPWNVRPVVERDEAPHGWWWGGLANGEKATDVGIERKVKCIAEGER</sequence>
<accession>A0A2T6ZQQ6</accession>
<proteinExistence type="predicted"/>
<dbReference type="AlphaFoldDB" id="A0A2T6ZQQ6"/>
<evidence type="ECO:0000313" key="1">
    <source>
        <dbReference type="EMBL" id="PUU77807.1"/>
    </source>
</evidence>
<organism evidence="1 2">
    <name type="scientific">Tuber borchii</name>
    <name type="common">White truffle</name>
    <dbReference type="NCBI Taxonomy" id="42251"/>
    <lineage>
        <taxon>Eukaryota</taxon>
        <taxon>Fungi</taxon>
        <taxon>Dikarya</taxon>
        <taxon>Ascomycota</taxon>
        <taxon>Pezizomycotina</taxon>
        <taxon>Pezizomycetes</taxon>
        <taxon>Pezizales</taxon>
        <taxon>Tuberaceae</taxon>
        <taxon>Tuber</taxon>
    </lineage>
</organism>
<dbReference type="Proteomes" id="UP000244722">
    <property type="component" value="Unassembled WGS sequence"/>
</dbReference>
<dbReference type="EMBL" id="NESQ01000139">
    <property type="protein sequence ID" value="PUU77807.1"/>
    <property type="molecule type" value="Genomic_DNA"/>
</dbReference>
<gene>
    <name evidence="1" type="ORF">B9Z19DRAFT_1127730</name>
</gene>
<keyword evidence="2" id="KW-1185">Reference proteome</keyword>
<evidence type="ECO:0000313" key="2">
    <source>
        <dbReference type="Proteomes" id="UP000244722"/>
    </source>
</evidence>
<reference evidence="1 2" key="1">
    <citation type="submission" date="2017-04" db="EMBL/GenBank/DDBJ databases">
        <title>Draft genome sequence of Tuber borchii Vittad., a whitish edible truffle.</title>
        <authorList>
            <consortium name="DOE Joint Genome Institute"/>
            <person name="Murat C."/>
            <person name="Kuo A."/>
            <person name="Barry K.W."/>
            <person name="Clum A."/>
            <person name="Dockter R.B."/>
            <person name="Fauchery L."/>
            <person name="Iotti M."/>
            <person name="Kohler A."/>
            <person name="Labutti K."/>
            <person name="Lindquist E.A."/>
            <person name="Lipzen A."/>
            <person name="Ohm R.A."/>
            <person name="Wang M."/>
            <person name="Grigoriev I.V."/>
            <person name="Zambonelli A."/>
            <person name="Martin F.M."/>
        </authorList>
    </citation>
    <scope>NUCLEOTIDE SEQUENCE [LARGE SCALE GENOMIC DNA]</scope>
    <source>
        <strain evidence="1 2">Tbo3840</strain>
    </source>
</reference>
<protein>
    <submittedName>
        <fullName evidence="1">Uncharacterized protein</fullName>
    </submittedName>
</protein>
<comment type="caution">
    <text evidence="1">The sequence shown here is derived from an EMBL/GenBank/DDBJ whole genome shotgun (WGS) entry which is preliminary data.</text>
</comment>
<name>A0A2T6ZQQ6_TUBBO</name>